<keyword evidence="2" id="KW-1133">Transmembrane helix</keyword>
<evidence type="ECO:0000256" key="1">
    <source>
        <dbReference type="SAM" id="MobiDB-lite"/>
    </source>
</evidence>
<feature type="transmembrane region" description="Helical" evidence="2">
    <location>
        <begin position="31"/>
        <end position="51"/>
    </location>
</feature>
<organism evidence="3 4">
    <name type="scientific">Argiope bruennichi</name>
    <name type="common">Wasp spider</name>
    <name type="synonym">Aranea bruennichi</name>
    <dbReference type="NCBI Taxonomy" id="94029"/>
    <lineage>
        <taxon>Eukaryota</taxon>
        <taxon>Metazoa</taxon>
        <taxon>Ecdysozoa</taxon>
        <taxon>Arthropoda</taxon>
        <taxon>Chelicerata</taxon>
        <taxon>Arachnida</taxon>
        <taxon>Araneae</taxon>
        <taxon>Araneomorphae</taxon>
        <taxon>Entelegynae</taxon>
        <taxon>Araneoidea</taxon>
        <taxon>Araneidae</taxon>
        <taxon>Argiope</taxon>
    </lineage>
</organism>
<proteinExistence type="predicted"/>
<evidence type="ECO:0000256" key="2">
    <source>
        <dbReference type="SAM" id="Phobius"/>
    </source>
</evidence>
<keyword evidence="4" id="KW-1185">Reference proteome</keyword>
<dbReference type="Proteomes" id="UP000807504">
    <property type="component" value="Unassembled WGS sequence"/>
</dbReference>
<feature type="region of interest" description="Disordered" evidence="1">
    <location>
        <begin position="182"/>
        <end position="306"/>
    </location>
</feature>
<keyword evidence="2" id="KW-0472">Membrane</keyword>
<reference evidence="3" key="1">
    <citation type="journal article" date="2020" name="bioRxiv">
        <title>Chromosome-level reference genome of the European wasp spider Argiope bruennichi: a resource for studies on range expansion and evolutionary adaptation.</title>
        <authorList>
            <person name="Sheffer M.M."/>
            <person name="Hoppe A."/>
            <person name="Krehenwinkel H."/>
            <person name="Uhl G."/>
            <person name="Kuss A.W."/>
            <person name="Jensen L."/>
            <person name="Jensen C."/>
            <person name="Gillespie R.G."/>
            <person name="Hoff K.J."/>
            <person name="Prost S."/>
        </authorList>
    </citation>
    <scope>NUCLEOTIDE SEQUENCE</scope>
</reference>
<name>A0A8T0FSW2_ARGBR</name>
<gene>
    <name evidence="3" type="ORF">HNY73_004174</name>
</gene>
<keyword evidence="2" id="KW-0812">Transmembrane</keyword>
<feature type="compositionally biased region" description="Acidic residues" evidence="1">
    <location>
        <begin position="275"/>
        <end position="285"/>
    </location>
</feature>
<reference evidence="3" key="2">
    <citation type="submission" date="2020-06" db="EMBL/GenBank/DDBJ databases">
        <authorList>
            <person name="Sheffer M."/>
        </authorList>
    </citation>
    <scope>NUCLEOTIDE SEQUENCE</scope>
</reference>
<dbReference type="AlphaFoldDB" id="A0A8T0FSW2"/>
<accession>A0A8T0FSW2</accession>
<evidence type="ECO:0000313" key="4">
    <source>
        <dbReference type="Proteomes" id="UP000807504"/>
    </source>
</evidence>
<feature type="compositionally biased region" description="Polar residues" evidence="1">
    <location>
        <begin position="199"/>
        <end position="211"/>
    </location>
</feature>
<evidence type="ECO:0000313" key="3">
    <source>
        <dbReference type="EMBL" id="KAF8792600.1"/>
    </source>
</evidence>
<dbReference type="EMBL" id="JABXBU010000003">
    <property type="protein sequence ID" value="KAF8792600.1"/>
    <property type="molecule type" value="Genomic_DNA"/>
</dbReference>
<sequence>MMSMVTAMHGIWPFLLFFTHFITCNYYPWTTAAIILFLNIYFIAASSRWLCSNVYSKTLAFLCFIKNLFSLEWLNFALERVPTETSEENDIRPSATPVIQPRLAIEEDYRPSKAPVIQTKLKSDAVPGPSNAPVIQPRIGTEESYRPSAAPSIQPQLIPEKPHGPSETPVIQPKIDNTALNKASKTPVIQPRFNHSETPKMQSEIESTQPYGSLKAQKIQPRTLQFDEGFPEASRAGPSKGGTWYFRNSGESESPGGTKDEYSRKYPEFKKFQEDDQVGYEDFNQELDSKQMNTSTPKRNREKRSN</sequence>
<feature type="compositionally biased region" description="Basic and acidic residues" evidence="1">
    <location>
        <begin position="258"/>
        <end position="274"/>
    </location>
</feature>
<protein>
    <submittedName>
        <fullName evidence="3">Uncharacterized protein</fullName>
    </submittedName>
</protein>
<comment type="caution">
    <text evidence="3">The sequence shown here is derived from an EMBL/GenBank/DDBJ whole genome shotgun (WGS) entry which is preliminary data.</text>
</comment>